<feature type="transmembrane region" description="Helical" evidence="2">
    <location>
        <begin position="39"/>
        <end position="65"/>
    </location>
</feature>
<gene>
    <name evidence="3" type="ORF">H9789_03080</name>
</gene>
<keyword evidence="2" id="KW-0472">Membrane</keyword>
<evidence type="ECO:0000313" key="3">
    <source>
        <dbReference type="EMBL" id="MBU3852808.1"/>
    </source>
</evidence>
<keyword evidence="2" id="KW-0812">Transmembrane</keyword>
<evidence type="ECO:0008006" key="5">
    <source>
        <dbReference type="Google" id="ProtNLM"/>
    </source>
</evidence>
<feature type="compositionally biased region" description="Low complexity" evidence="1">
    <location>
        <begin position="9"/>
        <end position="22"/>
    </location>
</feature>
<dbReference type="AlphaFoldDB" id="A0A9E2L6U8"/>
<feature type="transmembrane region" description="Helical" evidence="2">
    <location>
        <begin position="77"/>
        <end position="104"/>
    </location>
</feature>
<proteinExistence type="predicted"/>
<reference evidence="3" key="2">
    <citation type="submission" date="2021-04" db="EMBL/GenBank/DDBJ databases">
        <authorList>
            <person name="Gilroy R."/>
        </authorList>
    </citation>
    <scope>NUCLEOTIDE SEQUENCE</scope>
    <source>
        <strain evidence="3">G3-2149</strain>
    </source>
</reference>
<comment type="caution">
    <text evidence="3">The sequence shown here is derived from an EMBL/GenBank/DDBJ whole genome shotgun (WGS) entry which is preliminary data.</text>
</comment>
<reference evidence="3" key="1">
    <citation type="journal article" date="2021" name="PeerJ">
        <title>Extensive microbial diversity within the chicken gut microbiome revealed by metagenomics and culture.</title>
        <authorList>
            <person name="Gilroy R."/>
            <person name="Ravi A."/>
            <person name="Getino M."/>
            <person name="Pursley I."/>
            <person name="Horton D.L."/>
            <person name="Alikhan N.F."/>
            <person name="Baker D."/>
            <person name="Gharbi K."/>
            <person name="Hall N."/>
            <person name="Watson M."/>
            <person name="Adriaenssens E.M."/>
            <person name="Foster-Nyarko E."/>
            <person name="Jarju S."/>
            <person name="Secka A."/>
            <person name="Antonio M."/>
            <person name="Oren A."/>
            <person name="Chaudhuri R.R."/>
            <person name="La Ragione R."/>
            <person name="Hildebrand F."/>
            <person name="Pallen M.J."/>
        </authorList>
    </citation>
    <scope>NUCLEOTIDE SEQUENCE</scope>
    <source>
        <strain evidence="3">G3-2149</strain>
    </source>
</reference>
<evidence type="ECO:0000256" key="2">
    <source>
        <dbReference type="SAM" id="Phobius"/>
    </source>
</evidence>
<dbReference type="Proteomes" id="UP000823865">
    <property type="component" value="Unassembled WGS sequence"/>
</dbReference>
<keyword evidence="2" id="KW-1133">Transmembrane helix</keyword>
<sequence length="105" mass="11211">MENSGNGTQVQPQPQQQPQQTIVLQQEQGKSNGMGTAGFVLALIGLFLSWIPFLGWTIWILGLIFSIIGIFRKPKGLAIAGLCISCIGLILLILLAGALASFALF</sequence>
<protein>
    <recommendedName>
        <fullName evidence="5">DUF4190 domain-containing protein</fullName>
    </recommendedName>
</protein>
<accession>A0A9E2L6U8</accession>
<dbReference type="EMBL" id="JAHLFU010000057">
    <property type="protein sequence ID" value="MBU3852808.1"/>
    <property type="molecule type" value="Genomic_DNA"/>
</dbReference>
<name>A0A9E2L6U8_9BACT</name>
<feature type="region of interest" description="Disordered" evidence="1">
    <location>
        <begin position="1"/>
        <end position="22"/>
    </location>
</feature>
<evidence type="ECO:0000313" key="4">
    <source>
        <dbReference type="Proteomes" id="UP000823865"/>
    </source>
</evidence>
<evidence type="ECO:0000256" key="1">
    <source>
        <dbReference type="SAM" id="MobiDB-lite"/>
    </source>
</evidence>
<organism evidence="3 4">
    <name type="scientific">Candidatus Paraprevotella stercoravium</name>
    <dbReference type="NCBI Taxonomy" id="2838725"/>
    <lineage>
        <taxon>Bacteria</taxon>
        <taxon>Pseudomonadati</taxon>
        <taxon>Bacteroidota</taxon>
        <taxon>Bacteroidia</taxon>
        <taxon>Bacteroidales</taxon>
        <taxon>Prevotellaceae</taxon>
        <taxon>Paraprevotella</taxon>
    </lineage>
</organism>